<comment type="subcellular location">
    <subcellularLocation>
        <location evidence="12">Secreted</location>
    </subcellularLocation>
</comment>
<proteinExistence type="inferred from homology"/>
<dbReference type="GO" id="GO:0020037">
    <property type="term" value="F:heme binding"/>
    <property type="evidence" value="ECO:0007669"/>
    <property type="project" value="UniProtKB-UniRule"/>
</dbReference>
<comment type="cofactor">
    <cofactor evidence="9 12">
        <name>Ca(2+)</name>
        <dbReference type="ChEBI" id="CHEBI:29108"/>
    </cofactor>
    <text evidence="9 12">Binds 2 calcium ions per subunit.</text>
</comment>
<keyword evidence="12" id="KW-0964">Secreted</keyword>
<evidence type="ECO:0000256" key="3">
    <source>
        <dbReference type="ARBA" id="ARBA00022617"/>
    </source>
</evidence>
<protein>
    <recommendedName>
        <fullName evidence="12">Peroxidase</fullName>
        <ecNumber evidence="12">1.11.1.7</ecNumber>
    </recommendedName>
</protein>
<feature type="disulfide bond" evidence="11">
    <location>
        <begin position="203"/>
        <end position="233"/>
    </location>
</feature>
<feature type="binding site" evidence="9">
    <location>
        <position position="80"/>
    </location>
    <ligand>
        <name>Ca(2+)</name>
        <dbReference type="ChEBI" id="CHEBI:29108"/>
        <label>1</label>
    </ligand>
</feature>
<evidence type="ECO:0000256" key="8">
    <source>
        <dbReference type="PIRSR" id="PIRSR600823-1"/>
    </source>
</evidence>
<reference evidence="14 15" key="1">
    <citation type="submission" date="2024-09" db="EMBL/GenBank/DDBJ databases">
        <title>Chromosome-scale assembly of Riccia sorocarpa.</title>
        <authorList>
            <person name="Paukszto L."/>
        </authorList>
    </citation>
    <scope>NUCLEOTIDE SEQUENCE [LARGE SCALE GENOMIC DNA]</scope>
    <source>
        <strain evidence="14">LP-2024</strain>
        <tissue evidence="14">Aerial parts of the thallus</tissue>
    </source>
</reference>
<feature type="disulfide bond" evidence="11">
    <location>
        <begin position="72"/>
        <end position="77"/>
    </location>
</feature>
<feature type="disulfide bond" evidence="11">
    <location>
        <begin position="37"/>
        <end position="118"/>
    </location>
</feature>
<organism evidence="14 15">
    <name type="scientific">Riccia sorocarpa</name>
    <dbReference type="NCBI Taxonomy" id="122646"/>
    <lineage>
        <taxon>Eukaryota</taxon>
        <taxon>Viridiplantae</taxon>
        <taxon>Streptophyta</taxon>
        <taxon>Embryophyta</taxon>
        <taxon>Marchantiophyta</taxon>
        <taxon>Marchantiopsida</taxon>
        <taxon>Marchantiidae</taxon>
        <taxon>Marchantiales</taxon>
        <taxon>Ricciaceae</taxon>
        <taxon>Riccia</taxon>
    </lineage>
</organism>
<dbReference type="GO" id="GO:0046872">
    <property type="term" value="F:metal ion binding"/>
    <property type="evidence" value="ECO:0007669"/>
    <property type="project" value="UniProtKB-UniRule"/>
</dbReference>
<dbReference type="PRINTS" id="PR00461">
    <property type="entry name" value="PLPEROXIDASE"/>
</dbReference>
<feature type="disulfide bond" evidence="11">
    <location>
        <begin position="124"/>
        <end position="323"/>
    </location>
</feature>
<dbReference type="EC" id="1.11.1.7" evidence="12"/>
<comment type="cofactor">
    <cofactor evidence="9 12">
        <name>heme b</name>
        <dbReference type="ChEBI" id="CHEBI:60344"/>
    </cofactor>
    <text evidence="9 12">Binds 1 heme b (iron(II)-protoporphyrin IX) group per subunit.</text>
</comment>
<dbReference type="InterPro" id="IPR000823">
    <property type="entry name" value="Peroxidase_pln"/>
</dbReference>
<keyword evidence="12" id="KW-0732">Signal</keyword>
<feature type="binding site" evidence="9">
    <location>
        <position position="197"/>
    </location>
    <ligand>
        <name>Ca(2+)</name>
        <dbReference type="ChEBI" id="CHEBI:29108"/>
        <label>2</label>
    </ligand>
</feature>
<dbReference type="GO" id="GO:0042744">
    <property type="term" value="P:hydrogen peroxide catabolic process"/>
    <property type="evidence" value="ECO:0007669"/>
    <property type="project" value="UniProtKB-KW"/>
</dbReference>
<feature type="active site" description="Proton acceptor" evidence="8">
    <location>
        <position position="70"/>
    </location>
</feature>
<evidence type="ECO:0000256" key="1">
    <source>
        <dbReference type="ARBA" id="ARBA00000189"/>
    </source>
</evidence>
<feature type="site" description="Transition state stabilizer" evidence="10">
    <location>
        <position position="66"/>
    </location>
</feature>
<feature type="binding site" evidence="9">
    <location>
        <position position="246"/>
    </location>
    <ligand>
        <name>Ca(2+)</name>
        <dbReference type="ChEBI" id="CHEBI:29108"/>
        <label>2</label>
    </ligand>
</feature>
<evidence type="ECO:0000256" key="6">
    <source>
        <dbReference type="ARBA" id="ARBA00023004"/>
    </source>
</evidence>
<dbReference type="PROSITE" id="PS50873">
    <property type="entry name" value="PEROXIDASE_4"/>
    <property type="match status" value="1"/>
</dbReference>
<keyword evidence="2 12" id="KW-0575">Peroxidase</keyword>
<evidence type="ECO:0000256" key="7">
    <source>
        <dbReference type="ARBA" id="ARBA00023157"/>
    </source>
</evidence>
<keyword evidence="5 12" id="KW-0560">Oxidoreductase</keyword>
<dbReference type="InterPro" id="IPR033905">
    <property type="entry name" value="Secretory_peroxidase"/>
</dbReference>
<evidence type="ECO:0000256" key="5">
    <source>
        <dbReference type="ARBA" id="ARBA00023002"/>
    </source>
</evidence>
<evidence type="ECO:0000259" key="13">
    <source>
        <dbReference type="PROSITE" id="PS50873"/>
    </source>
</evidence>
<keyword evidence="3 12" id="KW-0349">Heme</keyword>
<name>A0ABD3IDW7_9MARC</name>
<feature type="binding site" evidence="9">
    <location>
        <position position="74"/>
    </location>
    <ligand>
        <name>Ca(2+)</name>
        <dbReference type="ChEBI" id="CHEBI:29108"/>
        <label>1</label>
    </ligand>
</feature>
<dbReference type="InterPro" id="IPR010255">
    <property type="entry name" value="Haem_peroxidase_sf"/>
</dbReference>
<feature type="binding site" description="axial binding residue" evidence="9">
    <location>
        <position position="196"/>
    </location>
    <ligand>
        <name>heme b</name>
        <dbReference type="ChEBI" id="CHEBI:60344"/>
    </ligand>
    <ligandPart>
        <name>Fe</name>
        <dbReference type="ChEBI" id="CHEBI:18248"/>
    </ligandPart>
</feature>
<comment type="caution">
    <text evidence="14">The sequence shown here is derived from an EMBL/GenBank/DDBJ whole genome shotgun (WGS) entry which is preliminary data.</text>
</comment>
<comment type="similarity">
    <text evidence="12">Belongs to the peroxidase family. Classical plant (class III) peroxidase subfamily.</text>
</comment>
<feature type="binding site" evidence="9">
    <location>
        <position position="76"/>
    </location>
    <ligand>
        <name>Ca(2+)</name>
        <dbReference type="ChEBI" id="CHEBI:29108"/>
        <label>1</label>
    </ligand>
</feature>
<keyword evidence="7 11" id="KW-1015">Disulfide bond</keyword>
<dbReference type="Pfam" id="PF00141">
    <property type="entry name" value="peroxidase"/>
    <property type="match status" value="1"/>
</dbReference>
<dbReference type="SUPFAM" id="SSF48113">
    <property type="entry name" value="Heme-dependent peroxidases"/>
    <property type="match status" value="1"/>
</dbReference>
<feature type="chain" id="PRO_5044534003" description="Peroxidase" evidence="12">
    <location>
        <begin position="27"/>
        <end position="328"/>
    </location>
</feature>
<keyword evidence="15" id="KW-1185">Reference proteome</keyword>
<keyword evidence="4 9" id="KW-0479">Metal-binding</keyword>
<evidence type="ECO:0000256" key="2">
    <source>
        <dbReference type="ARBA" id="ARBA00022559"/>
    </source>
</evidence>
<dbReference type="PRINTS" id="PR00458">
    <property type="entry name" value="PEROXIDASE"/>
</dbReference>
<feature type="binding site" evidence="9">
    <location>
        <position position="92"/>
    </location>
    <ligand>
        <name>Ca(2+)</name>
        <dbReference type="ChEBI" id="CHEBI:29108"/>
        <label>1</label>
    </ligand>
</feature>
<feature type="signal peptide" evidence="12">
    <location>
        <begin position="1"/>
        <end position="26"/>
    </location>
</feature>
<dbReference type="InterPro" id="IPR002016">
    <property type="entry name" value="Haem_peroxidase"/>
</dbReference>
<keyword evidence="12" id="KW-0376">Hydrogen peroxide</keyword>
<dbReference type="GO" id="GO:0140825">
    <property type="term" value="F:lactoperoxidase activity"/>
    <property type="evidence" value="ECO:0007669"/>
    <property type="project" value="UniProtKB-EC"/>
</dbReference>
<comment type="function">
    <text evidence="12">Removal of H(2)O(2), oxidation of toxic reductants, biosynthesis and degradation of lignin, suberization, auxin catabolism, response to environmental stresses such as wounding, pathogen attack and oxidative stress.</text>
</comment>
<feature type="binding site" evidence="9">
    <location>
        <position position="71"/>
    </location>
    <ligand>
        <name>Ca(2+)</name>
        <dbReference type="ChEBI" id="CHEBI:29108"/>
        <label>1</label>
    </ligand>
</feature>
<dbReference type="Proteomes" id="UP001633002">
    <property type="component" value="Unassembled WGS sequence"/>
</dbReference>
<dbReference type="FunFam" id="1.10.420.10:FF:000001">
    <property type="entry name" value="Peroxidase"/>
    <property type="match status" value="1"/>
</dbReference>
<evidence type="ECO:0000256" key="12">
    <source>
        <dbReference type="RuleBase" id="RU362060"/>
    </source>
</evidence>
<sequence length="328" mass="35320">MASAKSLVGFLLLVLTLSSHFSEAQAQLSANYYDASCPNLRAIVANAFLLQLNVTRLVAAPASLMRIAFHDCAVDGCQASNLLSSQPGVTDEKLSPRNLGLNNVDIILNIKQTVEQSCPGIVSCADLIVLVAHEAIKYSAGPILPLEFGRKDAKTASTAAATNQLLGPDASVQQVLDAFAKMNIGVSGTVALLGSHTLGVAHCANIVGRLYPPDATLSQPQNFAFLAQLQAQCPQNYNPNTFVQNDVSNTLFDSAYYQGAMTGRGLLAIDDQLARDPNTRSIVQNWAINTIGFRQEFQNAFLQMTRYKVLTGTGPDREVRRDCRFVNS</sequence>
<gene>
    <name evidence="14" type="ORF">R1sor_019543</name>
</gene>
<keyword evidence="6 9" id="KW-0408">Iron</keyword>
<evidence type="ECO:0000256" key="4">
    <source>
        <dbReference type="ARBA" id="ARBA00022723"/>
    </source>
</evidence>
<dbReference type="Gene3D" id="1.10.420.10">
    <property type="entry name" value="Peroxidase, domain 2"/>
    <property type="match status" value="1"/>
</dbReference>
<evidence type="ECO:0000256" key="10">
    <source>
        <dbReference type="PIRSR" id="PIRSR600823-4"/>
    </source>
</evidence>
<dbReference type="PANTHER" id="PTHR31517:SF81">
    <property type="entry name" value="PEROXIDASE"/>
    <property type="match status" value="1"/>
</dbReference>
<accession>A0ABD3IDW7</accession>
<evidence type="ECO:0000256" key="11">
    <source>
        <dbReference type="PIRSR" id="PIRSR600823-5"/>
    </source>
</evidence>
<evidence type="ECO:0000256" key="9">
    <source>
        <dbReference type="PIRSR" id="PIRSR600823-3"/>
    </source>
</evidence>
<dbReference type="CDD" id="cd00693">
    <property type="entry name" value="secretory_peroxidase"/>
    <property type="match status" value="1"/>
</dbReference>
<dbReference type="Gene3D" id="1.10.520.10">
    <property type="match status" value="1"/>
</dbReference>
<feature type="binding site" evidence="9">
    <location>
        <position position="253"/>
    </location>
    <ligand>
        <name>Ca(2+)</name>
        <dbReference type="ChEBI" id="CHEBI:29108"/>
        <label>2</label>
    </ligand>
</feature>
<comment type="catalytic activity">
    <reaction evidence="1 12">
        <text>2 a phenolic donor + H2O2 = 2 a phenolic radical donor + 2 H2O</text>
        <dbReference type="Rhea" id="RHEA:56136"/>
        <dbReference type="ChEBI" id="CHEBI:15377"/>
        <dbReference type="ChEBI" id="CHEBI:16240"/>
        <dbReference type="ChEBI" id="CHEBI:139520"/>
        <dbReference type="ChEBI" id="CHEBI:139521"/>
        <dbReference type="EC" id="1.11.1.7"/>
    </reaction>
</comment>
<keyword evidence="9 12" id="KW-0106">Calcium</keyword>
<dbReference type="GO" id="GO:0006979">
    <property type="term" value="P:response to oxidative stress"/>
    <property type="evidence" value="ECO:0007669"/>
    <property type="project" value="UniProtKB-UniRule"/>
</dbReference>
<dbReference type="AlphaFoldDB" id="A0ABD3IDW7"/>
<evidence type="ECO:0000313" key="14">
    <source>
        <dbReference type="EMBL" id="KAL3701521.1"/>
    </source>
</evidence>
<dbReference type="EMBL" id="JBJQOH010000001">
    <property type="protein sequence ID" value="KAL3701521.1"/>
    <property type="molecule type" value="Genomic_DNA"/>
</dbReference>
<dbReference type="GO" id="GO:0005576">
    <property type="term" value="C:extracellular region"/>
    <property type="evidence" value="ECO:0007669"/>
    <property type="project" value="UniProtKB-SubCell"/>
</dbReference>
<feature type="domain" description="Plant heme peroxidase family profile" evidence="13">
    <location>
        <begin position="27"/>
        <end position="327"/>
    </location>
</feature>
<dbReference type="PANTHER" id="PTHR31517">
    <property type="match status" value="1"/>
</dbReference>
<evidence type="ECO:0000313" key="15">
    <source>
        <dbReference type="Proteomes" id="UP001633002"/>
    </source>
</evidence>